<dbReference type="RefSeq" id="WP_121786477.1">
    <property type="nucleotide sequence ID" value="NZ_CP033073.1"/>
</dbReference>
<dbReference type="Pfam" id="PF03364">
    <property type="entry name" value="Polyketide_cyc"/>
    <property type="match status" value="1"/>
</dbReference>
<dbReference type="CDD" id="cd08861">
    <property type="entry name" value="OtcD1_ARO-CYC_like"/>
    <property type="match status" value="2"/>
</dbReference>
<accession>A0A3G2JC53</accession>
<dbReference type="InterPro" id="IPR019587">
    <property type="entry name" value="Polyketide_cyclase/dehydratase"/>
</dbReference>
<evidence type="ECO:0000313" key="3">
    <source>
        <dbReference type="Proteomes" id="UP000268329"/>
    </source>
</evidence>
<sequence>MSAERVHHARHEINVAAPASVVYGIVSDAVTWPLYFPPNVHVEQLESDGQRERLRMWATANGRTTSWTSRRELDPEARRIEFRQEQSAAPVKSMGGTWIVEPRGAAASRLVLLHDFTVAGDSADDVAWVERATDTNSRAELGSLKKLAERWTRLGDLALSFEDSVRVDGPAEPVYEFLYRVRDWPDLVPHVSRLDVVEDESGVQVMSMDTRTADGSTHTTESVRVCFPHAGRIVYKQTVTPALMSAHIGEWQVVPDVSGVTVTSHHGVVLREENIPRVLGEGAGVAEARSYVREALGRNSTATLNLAKEYAEKYTEGATRSEISQIKLN</sequence>
<dbReference type="AlphaFoldDB" id="A0A3G2JC53"/>
<evidence type="ECO:0000259" key="1">
    <source>
        <dbReference type="Pfam" id="PF03364"/>
    </source>
</evidence>
<dbReference type="InterPro" id="IPR023393">
    <property type="entry name" value="START-like_dom_sf"/>
</dbReference>
<gene>
    <name evidence="2" type="ORF">D9753_08680</name>
</gene>
<dbReference type="Gene3D" id="3.30.530.20">
    <property type="match status" value="2"/>
</dbReference>
<dbReference type="OrthoDB" id="3419705at2"/>
<keyword evidence="3" id="KW-1185">Reference proteome</keyword>
<dbReference type="Pfam" id="PF10604">
    <property type="entry name" value="Polyketide_cyc2"/>
    <property type="match status" value="1"/>
</dbReference>
<dbReference type="SUPFAM" id="SSF55961">
    <property type="entry name" value="Bet v1-like"/>
    <property type="match status" value="2"/>
</dbReference>
<protein>
    <submittedName>
        <fullName evidence="2">Cyclase</fullName>
    </submittedName>
</protein>
<feature type="domain" description="Coenzyme Q-binding protein COQ10 START" evidence="1">
    <location>
        <begin position="167"/>
        <end position="257"/>
    </location>
</feature>
<proteinExistence type="predicted"/>
<evidence type="ECO:0000313" key="2">
    <source>
        <dbReference type="EMBL" id="AYN38975.1"/>
    </source>
</evidence>
<dbReference type="KEGG" id="sdd:D9753_08680"/>
<dbReference type="InterPro" id="IPR005031">
    <property type="entry name" value="COQ10_START"/>
</dbReference>
<organism evidence="2 3">
    <name type="scientific">Streptomyces dangxiongensis</name>
    <dbReference type="NCBI Taxonomy" id="1442032"/>
    <lineage>
        <taxon>Bacteria</taxon>
        <taxon>Bacillati</taxon>
        <taxon>Actinomycetota</taxon>
        <taxon>Actinomycetes</taxon>
        <taxon>Kitasatosporales</taxon>
        <taxon>Streptomycetaceae</taxon>
        <taxon>Streptomyces</taxon>
    </lineage>
</organism>
<reference evidence="2 3" key="1">
    <citation type="submission" date="2018-10" db="EMBL/GenBank/DDBJ databases">
        <title>The genome of Streptomyces dangxiongensis Z022.</title>
        <authorList>
            <person name="Zhang B."/>
        </authorList>
    </citation>
    <scope>NUCLEOTIDE SEQUENCE [LARGE SCALE GENOMIC DNA]</scope>
    <source>
        <strain evidence="2 3">Z022</strain>
    </source>
</reference>
<dbReference type="Proteomes" id="UP000268329">
    <property type="component" value="Chromosome"/>
</dbReference>
<dbReference type="EMBL" id="CP033073">
    <property type="protein sequence ID" value="AYN38975.1"/>
    <property type="molecule type" value="Genomic_DNA"/>
</dbReference>
<name>A0A3G2JC53_9ACTN</name>